<keyword evidence="2" id="KW-1185">Reference proteome</keyword>
<protein>
    <recommendedName>
        <fullName evidence="3">F-box domain-containing protein</fullName>
    </recommendedName>
</protein>
<dbReference type="InterPro" id="IPR032675">
    <property type="entry name" value="LRR_dom_sf"/>
</dbReference>
<evidence type="ECO:0008006" key="3">
    <source>
        <dbReference type="Google" id="ProtNLM"/>
    </source>
</evidence>
<organism evidence="1 2">
    <name type="scientific">[Candida] arabinofermentans NRRL YB-2248</name>
    <dbReference type="NCBI Taxonomy" id="983967"/>
    <lineage>
        <taxon>Eukaryota</taxon>
        <taxon>Fungi</taxon>
        <taxon>Dikarya</taxon>
        <taxon>Ascomycota</taxon>
        <taxon>Saccharomycotina</taxon>
        <taxon>Pichiomycetes</taxon>
        <taxon>Pichiales</taxon>
        <taxon>Pichiaceae</taxon>
        <taxon>Ogataea</taxon>
        <taxon>Ogataea/Candida clade</taxon>
    </lineage>
</organism>
<gene>
    <name evidence="1" type="ORF">CANARDRAFT_25934</name>
</gene>
<evidence type="ECO:0000313" key="1">
    <source>
        <dbReference type="EMBL" id="ODV87701.1"/>
    </source>
</evidence>
<sequence length="573" mass="66086">MSEMLTDMDTTSTFIDFMIKFPFEFQSRVTSLIDWNEYPIESLLQLILDGSSLLKSTLAKKLFNIVEWDLDSIKLGLGSDIQHVSDEFELLLKVIEHIRSQTNMQSTYVIETLKLLSYTLDDDIRFKAMFDNTKYLEIVDFLVVASLISLNIDYLKKIRRCTISDPESTDLDELGLVLNQNIEFLEIRSIQYEEEDLILIENIFEKLKSFQLEQKNLKINLIVEGESIGTLDFDSLPSLRIPNLDITLIIKSTRHLKAGELERYIRESFDLKNISHLYIQFSSDTTTDEYLKDVSFIGHLNNLKVLKLAGDFRLELNSRSLVLNLDELYLANGYVNLSNIIAKKMTLKLCELPRNTISEGVEELIEESSLDWDQAKLPSTLTELEIDDSLDEISFDNNIDVFKNLTNLKKLTISDFIKSANLSFPPNLHYLEIGSYFGHPSDELEFDFPESLRTLVVHELAVDYVMNMEKFPTNLETLILYFDVVQNDIELMFPKSGVKILTLYRVDSGHNDDDDDSEMDDDNEILILKLSNIERLVEINVLGNLTRSVEVIVPDNEKKYLSNINIVCDEFEI</sequence>
<proteinExistence type="predicted"/>
<dbReference type="Proteomes" id="UP000094801">
    <property type="component" value="Unassembled WGS sequence"/>
</dbReference>
<reference evidence="2" key="1">
    <citation type="submission" date="2016-04" db="EMBL/GenBank/DDBJ databases">
        <title>Comparative genomics of biotechnologically important yeasts.</title>
        <authorList>
            <consortium name="DOE Joint Genome Institute"/>
            <person name="Riley R."/>
            <person name="Haridas S."/>
            <person name="Wolfe K.H."/>
            <person name="Lopes M.R."/>
            <person name="Hittinger C.T."/>
            <person name="Goker M."/>
            <person name="Salamov A."/>
            <person name="Wisecaver J."/>
            <person name="Long T.M."/>
            <person name="Aerts A.L."/>
            <person name="Barry K."/>
            <person name="Choi C."/>
            <person name="Clum A."/>
            <person name="Coughlan A.Y."/>
            <person name="Deshpande S."/>
            <person name="Douglass A.P."/>
            <person name="Hanson S.J."/>
            <person name="Klenk H.-P."/>
            <person name="Labutti K."/>
            <person name="Lapidus A."/>
            <person name="Lindquist E."/>
            <person name="Lipzen A."/>
            <person name="Meier-Kolthoff J.P."/>
            <person name="Ohm R.A."/>
            <person name="Otillar R.P."/>
            <person name="Pangilinan J."/>
            <person name="Peng Y."/>
            <person name="Rokas A."/>
            <person name="Rosa C.A."/>
            <person name="Scheuner C."/>
            <person name="Sibirny A.A."/>
            <person name="Slot J.C."/>
            <person name="Stielow J.B."/>
            <person name="Sun H."/>
            <person name="Kurtzman C.P."/>
            <person name="Blackwell M."/>
            <person name="Grigoriev I.V."/>
            <person name="Jeffries T.W."/>
        </authorList>
    </citation>
    <scope>NUCLEOTIDE SEQUENCE [LARGE SCALE GENOMIC DNA]</scope>
    <source>
        <strain evidence="2">NRRL YB-2248</strain>
    </source>
</reference>
<dbReference type="Gene3D" id="3.80.10.10">
    <property type="entry name" value="Ribonuclease Inhibitor"/>
    <property type="match status" value="1"/>
</dbReference>
<accession>A0A1E4T7K8</accession>
<dbReference type="AlphaFoldDB" id="A0A1E4T7K8"/>
<evidence type="ECO:0000313" key="2">
    <source>
        <dbReference type="Proteomes" id="UP000094801"/>
    </source>
</evidence>
<dbReference type="EMBL" id="KV453847">
    <property type="protein sequence ID" value="ODV87701.1"/>
    <property type="molecule type" value="Genomic_DNA"/>
</dbReference>
<name>A0A1E4T7K8_9ASCO</name>